<dbReference type="EMBL" id="JBAMMX010000004">
    <property type="protein sequence ID" value="KAK6942883.1"/>
    <property type="molecule type" value="Genomic_DNA"/>
</dbReference>
<dbReference type="AlphaFoldDB" id="A0AAN8WAB7"/>
<organism evidence="1 2">
    <name type="scientific">Dillenia turbinata</name>
    <dbReference type="NCBI Taxonomy" id="194707"/>
    <lineage>
        <taxon>Eukaryota</taxon>
        <taxon>Viridiplantae</taxon>
        <taxon>Streptophyta</taxon>
        <taxon>Embryophyta</taxon>
        <taxon>Tracheophyta</taxon>
        <taxon>Spermatophyta</taxon>
        <taxon>Magnoliopsida</taxon>
        <taxon>eudicotyledons</taxon>
        <taxon>Gunneridae</taxon>
        <taxon>Pentapetalae</taxon>
        <taxon>Dilleniales</taxon>
        <taxon>Dilleniaceae</taxon>
        <taxon>Dillenia</taxon>
    </lineage>
</organism>
<gene>
    <name evidence="1" type="ORF">RJ641_028260</name>
</gene>
<evidence type="ECO:0000313" key="2">
    <source>
        <dbReference type="Proteomes" id="UP001370490"/>
    </source>
</evidence>
<keyword evidence="2" id="KW-1185">Reference proteome</keyword>
<proteinExistence type="predicted"/>
<comment type="caution">
    <text evidence="1">The sequence shown here is derived from an EMBL/GenBank/DDBJ whole genome shotgun (WGS) entry which is preliminary data.</text>
</comment>
<feature type="non-terminal residue" evidence="1">
    <location>
        <position position="97"/>
    </location>
</feature>
<accession>A0AAN8WAB7</accession>
<reference evidence="1 2" key="1">
    <citation type="submission" date="2023-12" db="EMBL/GenBank/DDBJ databases">
        <title>A high-quality genome assembly for Dillenia turbinata (Dilleniales).</title>
        <authorList>
            <person name="Chanderbali A."/>
        </authorList>
    </citation>
    <scope>NUCLEOTIDE SEQUENCE [LARGE SCALE GENOMIC DNA]</scope>
    <source>
        <strain evidence="1">LSX21</strain>
        <tissue evidence="1">Leaf</tissue>
    </source>
</reference>
<evidence type="ECO:0000313" key="1">
    <source>
        <dbReference type="EMBL" id="KAK6942883.1"/>
    </source>
</evidence>
<protein>
    <submittedName>
        <fullName evidence="1">Uncharacterized protein</fullName>
    </submittedName>
</protein>
<name>A0AAN8WAB7_9MAGN</name>
<sequence>MICQDKQLAVFGKQLHKSHSRAVEAMQSISEATVNFSKNFSSHSSNCSQVVEDAGKTDENKLHEFEKKFEECAANEERIFLEKIAELLASSNARRKS</sequence>
<dbReference type="Proteomes" id="UP001370490">
    <property type="component" value="Unassembled WGS sequence"/>
</dbReference>